<organism evidence="1 2">
    <name type="scientific">Zalaria obscura</name>
    <dbReference type="NCBI Taxonomy" id="2024903"/>
    <lineage>
        <taxon>Eukaryota</taxon>
        <taxon>Fungi</taxon>
        <taxon>Dikarya</taxon>
        <taxon>Ascomycota</taxon>
        <taxon>Pezizomycotina</taxon>
        <taxon>Dothideomycetes</taxon>
        <taxon>Dothideomycetidae</taxon>
        <taxon>Dothideales</taxon>
        <taxon>Zalariaceae</taxon>
        <taxon>Zalaria</taxon>
    </lineage>
</organism>
<dbReference type="EMBL" id="JAMKPW020000043">
    <property type="protein sequence ID" value="KAK8194205.1"/>
    <property type="molecule type" value="Genomic_DNA"/>
</dbReference>
<comment type="caution">
    <text evidence="1">The sequence shown here is derived from an EMBL/GenBank/DDBJ whole genome shotgun (WGS) entry which is preliminary data.</text>
</comment>
<sequence length="183" mass="19644">MATLATGGKIPLCEIQSGAIIVRGRSPRNFQSRKDMPLNGSTSHARKASHLPAQISRTSTGESSRKADNGPTSNPQPVKTEPAPPPPPMSVQSFYDPAELQMPANFFDDLLSTGHAGHGALTALPPDPVFDATRNFPNYAATSPDLNRNPSRPAVTSFRRLGVTKIHDVSRTLSIYPYLSSNP</sequence>
<gene>
    <name evidence="1" type="ORF">M8818_007393</name>
</gene>
<keyword evidence="2" id="KW-1185">Reference proteome</keyword>
<proteinExistence type="predicted"/>
<reference evidence="1" key="1">
    <citation type="submission" date="2024-02" db="EMBL/GenBank/DDBJ databases">
        <title>Metagenome Assembled Genome of Zalaria obscura JY119.</title>
        <authorList>
            <person name="Vighnesh L."/>
            <person name="Jagadeeshwari U."/>
            <person name="Venkata Ramana C."/>
            <person name="Sasikala C."/>
        </authorList>
    </citation>
    <scope>NUCLEOTIDE SEQUENCE</scope>
    <source>
        <strain evidence="1">JY119</strain>
    </source>
</reference>
<evidence type="ECO:0000313" key="1">
    <source>
        <dbReference type="EMBL" id="KAK8194205.1"/>
    </source>
</evidence>
<evidence type="ECO:0000313" key="2">
    <source>
        <dbReference type="Proteomes" id="UP001320706"/>
    </source>
</evidence>
<accession>A0ACC3S606</accession>
<dbReference type="Proteomes" id="UP001320706">
    <property type="component" value="Unassembled WGS sequence"/>
</dbReference>
<protein>
    <submittedName>
        <fullName evidence="1">Uncharacterized protein</fullName>
    </submittedName>
</protein>
<name>A0ACC3S606_9PEZI</name>